<dbReference type="GO" id="GO:0000045">
    <property type="term" value="P:autophagosome assembly"/>
    <property type="evidence" value="ECO:0007669"/>
    <property type="project" value="TreeGrafter"/>
</dbReference>
<organism evidence="6 7">
    <name type="scientific">Streblomastix strix</name>
    <dbReference type="NCBI Taxonomy" id="222440"/>
    <lineage>
        <taxon>Eukaryota</taxon>
        <taxon>Metamonada</taxon>
        <taxon>Preaxostyla</taxon>
        <taxon>Oxymonadida</taxon>
        <taxon>Streblomastigidae</taxon>
        <taxon>Streblomastix</taxon>
    </lineage>
</organism>
<protein>
    <recommendedName>
        <fullName evidence="5">Protein kinase domain-containing protein</fullName>
    </recommendedName>
</protein>
<evidence type="ECO:0000313" key="6">
    <source>
        <dbReference type="EMBL" id="KAA6368435.1"/>
    </source>
</evidence>
<keyword evidence="3" id="KW-0418">Kinase</keyword>
<evidence type="ECO:0000256" key="3">
    <source>
        <dbReference type="ARBA" id="ARBA00022777"/>
    </source>
</evidence>
<dbReference type="InterPro" id="IPR000719">
    <property type="entry name" value="Prot_kinase_dom"/>
</dbReference>
<dbReference type="GO" id="GO:0034045">
    <property type="term" value="C:phagophore assembly site membrane"/>
    <property type="evidence" value="ECO:0007669"/>
    <property type="project" value="TreeGrafter"/>
</dbReference>
<proteinExistence type="predicted"/>
<dbReference type="InterPro" id="IPR045269">
    <property type="entry name" value="Atg1-like"/>
</dbReference>
<dbReference type="EMBL" id="SNRW01017357">
    <property type="protein sequence ID" value="KAA6368435.1"/>
    <property type="molecule type" value="Genomic_DNA"/>
</dbReference>
<sequence length="142" mass="16283">MQEISTQNIAAIKECDYDTDEEKQMVNKEVAVMRDIYQIISQSAQQSQFLHIVQPLGFFLNEDKAYLVMEYCAGGDLRKYINNLMKMQADISQKLAWELIGQIASSIFQLHVNGIIHGDMKPENVLLTEDLKMKLVLNPLVF</sequence>
<dbReference type="SUPFAM" id="SSF56112">
    <property type="entry name" value="Protein kinase-like (PK-like)"/>
    <property type="match status" value="1"/>
</dbReference>
<evidence type="ECO:0000259" key="5">
    <source>
        <dbReference type="PROSITE" id="PS50011"/>
    </source>
</evidence>
<keyword evidence="1" id="KW-0808">Transferase</keyword>
<evidence type="ECO:0000256" key="1">
    <source>
        <dbReference type="ARBA" id="ARBA00022679"/>
    </source>
</evidence>
<dbReference type="GO" id="GO:0034727">
    <property type="term" value="P:piecemeal microautophagy of the nucleus"/>
    <property type="evidence" value="ECO:0007669"/>
    <property type="project" value="TreeGrafter"/>
</dbReference>
<evidence type="ECO:0000256" key="4">
    <source>
        <dbReference type="ARBA" id="ARBA00022840"/>
    </source>
</evidence>
<dbReference type="SMART" id="SM00220">
    <property type="entry name" value="S_TKc"/>
    <property type="match status" value="1"/>
</dbReference>
<dbReference type="GO" id="GO:0005829">
    <property type="term" value="C:cytosol"/>
    <property type="evidence" value="ECO:0007669"/>
    <property type="project" value="TreeGrafter"/>
</dbReference>
<dbReference type="Pfam" id="PF00069">
    <property type="entry name" value="Pkinase"/>
    <property type="match status" value="1"/>
</dbReference>
<dbReference type="PROSITE" id="PS00108">
    <property type="entry name" value="PROTEIN_KINASE_ST"/>
    <property type="match status" value="1"/>
</dbReference>
<keyword evidence="2" id="KW-0547">Nucleotide-binding</keyword>
<dbReference type="AlphaFoldDB" id="A0A5J4UFU1"/>
<dbReference type="PANTHER" id="PTHR24348:SF22">
    <property type="entry name" value="NON-SPECIFIC SERINE_THREONINE PROTEIN KINASE"/>
    <property type="match status" value="1"/>
</dbReference>
<gene>
    <name evidence="6" type="ORF">EZS28_036037</name>
</gene>
<dbReference type="GO" id="GO:0061709">
    <property type="term" value="P:reticulophagy"/>
    <property type="evidence" value="ECO:0007669"/>
    <property type="project" value="TreeGrafter"/>
</dbReference>
<dbReference type="GO" id="GO:0004674">
    <property type="term" value="F:protein serine/threonine kinase activity"/>
    <property type="evidence" value="ECO:0007669"/>
    <property type="project" value="InterPro"/>
</dbReference>
<dbReference type="Gene3D" id="1.10.510.10">
    <property type="entry name" value="Transferase(Phosphotransferase) domain 1"/>
    <property type="match status" value="1"/>
</dbReference>
<dbReference type="GO" id="GO:0010506">
    <property type="term" value="P:regulation of autophagy"/>
    <property type="evidence" value="ECO:0007669"/>
    <property type="project" value="InterPro"/>
</dbReference>
<evidence type="ECO:0000256" key="2">
    <source>
        <dbReference type="ARBA" id="ARBA00022741"/>
    </source>
</evidence>
<accession>A0A5J4UFU1</accession>
<dbReference type="InterPro" id="IPR011009">
    <property type="entry name" value="Kinase-like_dom_sf"/>
</dbReference>
<dbReference type="GO" id="GO:0005776">
    <property type="term" value="C:autophagosome"/>
    <property type="evidence" value="ECO:0007669"/>
    <property type="project" value="TreeGrafter"/>
</dbReference>
<reference evidence="6 7" key="1">
    <citation type="submission" date="2019-03" db="EMBL/GenBank/DDBJ databases">
        <title>Single cell metagenomics reveals metabolic interactions within the superorganism composed of flagellate Streblomastix strix and complex community of Bacteroidetes bacteria on its surface.</title>
        <authorList>
            <person name="Treitli S.C."/>
            <person name="Kolisko M."/>
            <person name="Husnik F."/>
            <person name="Keeling P."/>
            <person name="Hampl V."/>
        </authorList>
    </citation>
    <scope>NUCLEOTIDE SEQUENCE [LARGE SCALE GENOMIC DNA]</scope>
    <source>
        <strain evidence="6">ST1C</strain>
    </source>
</reference>
<dbReference type="GO" id="GO:0042594">
    <property type="term" value="P:response to starvation"/>
    <property type="evidence" value="ECO:0007669"/>
    <property type="project" value="TreeGrafter"/>
</dbReference>
<dbReference type="PANTHER" id="PTHR24348">
    <property type="entry name" value="SERINE/THREONINE-PROTEIN KINASE UNC-51-RELATED"/>
    <property type="match status" value="1"/>
</dbReference>
<dbReference type="CDD" id="cd00180">
    <property type="entry name" value="PKc"/>
    <property type="match status" value="1"/>
</dbReference>
<dbReference type="InterPro" id="IPR008271">
    <property type="entry name" value="Ser/Thr_kinase_AS"/>
</dbReference>
<dbReference type="GO" id="GO:0005524">
    <property type="term" value="F:ATP binding"/>
    <property type="evidence" value="ECO:0007669"/>
    <property type="project" value="UniProtKB-KW"/>
</dbReference>
<dbReference type="OrthoDB" id="346907at2759"/>
<name>A0A5J4UFU1_9EUKA</name>
<dbReference type="GO" id="GO:0000422">
    <property type="term" value="P:autophagy of mitochondrion"/>
    <property type="evidence" value="ECO:0007669"/>
    <property type="project" value="TreeGrafter"/>
</dbReference>
<comment type="caution">
    <text evidence="6">The sequence shown here is derived from an EMBL/GenBank/DDBJ whole genome shotgun (WGS) entry which is preliminary data.</text>
</comment>
<feature type="domain" description="Protein kinase" evidence="5">
    <location>
        <begin position="1"/>
        <end position="142"/>
    </location>
</feature>
<dbReference type="PROSITE" id="PS50011">
    <property type="entry name" value="PROTEIN_KINASE_DOM"/>
    <property type="match status" value="1"/>
</dbReference>
<dbReference type="Proteomes" id="UP000324800">
    <property type="component" value="Unassembled WGS sequence"/>
</dbReference>
<evidence type="ECO:0000313" key="7">
    <source>
        <dbReference type="Proteomes" id="UP000324800"/>
    </source>
</evidence>
<keyword evidence="4" id="KW-0067">ATP-binding</keyword>